<dbReference type="Gene3D" id="3.40.50.720">
    <property type="entry name" value="NAD(P)-binding Rossmann-like Domain"/>
    <property type="match status" value="1"/>
</dbReference>
<proteinExistence type="inferred from homology"/>
<dbReference type="InParanoid" id="A0A024G3M3"/>
<evidence type="ECO:0000256" key="4">
    <source>
        <dbReference type="SAM" id="MobiDB-lite"/>
    </source>
</evidence>
<organism evidence="6 7">
    <name type="scientific">Albugo candida</name>
    <dbReference type="NCBI Taxonomy" id="65357"/>
    <lineage>
        <taxon>Eukaryota</taxon>
        <taxon>Sar</taxon>
        <taxon>Stramenopiles</taxon>
        <taxon>Oomycota</taxon>
        <taxon>Peronosporomycetes</taxon>
        <taxon>Albuginales</taxon>
        <taxon>Albuginaceae</taxon>
        <taxon>Albugo</taxon>
    </lineage>
</organism>
<evidence type="ECO:0000256" key="3">
    <source>
        <dbReference type="RuleBase" id="RU000363"/>
    </source>
</evidence>
<keyword evidence="7" id="KW-1185">Reference proteome</keyword>
<dbReference type="Pfam" id="PF00106">
    <property type="entry name" value="adh_short"/>
    <property type="match status" value="1"/>
</dbReference>
<dbReference type="GO" id="GO:0016491">
    <property type="term" value="F:oxidoreductase activity"/>
    <property type="evidence" value="ECO:0007669"/>
    <property type="project" value="UniProtKB-KW"/>
</dbReference>
<protein>
    <recommendedName>
        <fullName evidence="5">Ketoreductase domain-containing protein</fullName>
    </recommendedName>
</protein>
<evidence type="ECO:0000313" key="6">
    <source>
        <dbReference type="EMBL" id="CCI41433.1"/>
    </source>
</evidence>
<dbReference type="Proteomes" id="UP000053237">
    <property type="component" value="Unassembled WGS sequence"/>
</dbReference>
<name>A0A024G3M3_9STRA</name>
<dbReference type="InterPro" id="IPR020904">
    <property type="entry name" value="Sc_DH/Rdtase_CS"/>
</dbReference>
<dbReference type="SUPFAM" id="SSF51735">
    <property type="entry name" value="NAD(P)-binding Rossmann-fold domains"/>
    <property type="match status" value="1"/>
</dbReference>
<dbReference type="PRINTS" id="PR00080">
    <property type="entry name" value="SDRFAMILY"/>
</dbReference>
<dbReference type="STRING" id="65357.A0A024G3M3"/>
<dbReference type="InterPro" id="IPR002347">
    <property type="entry name" value="SDR_fam"/>
</dbReference>
<feature type="domain" description="Ketoreductase" evidence="5">
    <location>
        <begin position="9"/>
        <end position="194"/>
    </location>
</feature>
<dbReference type="InterPro" id="IPR036291">
    <property type="entry name" value="NAD(P)-bd_dom_sf"/>
</dbReference>
<feature type="region of interest" description="Disordered" evidence="4">
    <location>
        <begin position="276"/>
        <end position="296"/>
    </location>
</feature>
<dbReference type="InterPro" id="IPR057326">
    <property type="entry name" value="KR_dom"/>
</dbReference>
<dbReference type="CDD" id="cd05353">
    <property type="entry name" value="hydroxyacyl-CoA-like_DH_SDR_c-like"/>
    <property type="match status" value="1"/>
</dbReference>
<dbReference type="SMART" id="SM00822">
    <property type="entry name" value="PKS_KR"/>
    <property type="match status" value="1"/>
</dbReference>
<evidence type="ECO:0000256" key="1">
    <source>
        <dbReference type="ARBA" id="ARBA00006484"/>
    </source>
</evidence>
<reference evidence="6 7" key="1">
    <citation type="submission" date="2012-05" db="EMBL/GenBank/DDBJ databases">
        <title>Recombination and specialization in a pathogen metapopulation.</title>
        <authorList>
            <person name="Gardiner A."/>
            <person name="Kemen E."/>
            <person name="Schultz-Larsen T."/>
            <person name="MacLean D."/>
            <person name="Van Oosterhout C."/>
            <person name="Jones J.D.G."/>
        </authorList>
    </citation>
    <scope>NUCLEOTIDE SEQUENCE [LARGE SCALE GENOMIC DNA]</scope>
    <source>
        <strain evidence="6 7">Ac Nc2</strain>
    </source>
</reference>
<dbReference type="AlphaFoldDB" id="A0A024G3M3"/>
<gene>
    <name evidence="6" type="ORF">BN9_022170</name>
</gene>
<comment type="caution">
    <text evidence="6">The sequence shown here is derived from an EMBL/GenBank/DDBJ whole genome shotgun (WGS) entry which is preliminary data.</text>
</comment>
<dbReference type="PANTHER" id="PTHR45024">
    <property type="entry name" value="DEHYDROGENASES, SHORT CHAIN"/>
    <property type="match status" value="1"/>
</dbReference>
<accession>A0A024G3M3</accession>
<dbReference type="Gene3D" id="1.10.287.4290">
    <property type="match status" value="1"/>
</dbReference>
<dbReference type="PRINTS" id="PR00081">
    <property type="entry name" value="GDHRDH"/>
</dbReference>
<dbReference type="PROSITE" id="PS00061">
    <property type="entry name" value="ADH_SHORT"/>
    <property type="match status" value="1"/>
</dbReference>
<dbReference type="InterPro" id="IPR051687">
    <property type="entry name" value="Peroxisomal_Beta-Oxidation"/>
</dbReference>
<dbReference type="PANTHER" id="PTHR45024:SF2">
    <property type="entry name" value="SCP2 DOMAIN-CONTAINING PROTEIN"/>
    <property type="match status" value="1"/>
</dbReference>
<dbReference type="OrthoDB" id="3592703at2759"/>
<comment type="similarity">
    <text evidence="1 3">Belongs to the short-chain dehydrogenases/reductases (SDR) family.</text>
</comment>
<dbReference type="EMBL" id="CAIX01000019">
    <property type="protein sequence ID" value="CCI41433.1"/>
    <property type="molecule type" value="Genomic_DNA"/>
</dbReference>
<sequence length="296" mass="32209">MSPLRFDGKVAIVTGAGAGLGRAYALLLASRGASIIVNDITSSEKGTTADDVVKEIREKGGQAVADYNSVVNGENVVATALKHYNKVDIVVNNAGILRDQSFAKMNKEQWKAVLDVHLKGTFAVTFAAWPHLRKQKYGRVVLITSTTGLYGRFGQANYAAAKAGIIGFGKTLAKEGASRNIKVNMVAPTAGSAMTKNIMPEELFEKLKPECVAPLVAYLCHEDVKSSGRIYESYGGWISEVKWTRSKGHNIDPSQSTAIEDVRDLWARITDFENATDPEKEEIVPQESMVRTESKL</sequence>
<keyword evidence="2" id="KW-0560">Oxidoreductase</keyword>
<evidence type="ECO:0000313" key="7">
    <source>
        <dbReference type="Proteomes" id="UP000053237"/>
    </source>
</evidence>
<evidence type="ECO:0000256" key="2">
    <source>
        <dbReference type="ARBA" id="ARBA00023002"/>
    </source>
</evidence>
<evidence type="ECO:0000259" key="5">
    <source>
        <dbReference type="SMART" id="SM00822"/>
    </source>
</evidence>